<reference evidence="1" key="1">
    <citation type="submission" date="2021-01" db="EMBL/GenBank/DDBJ databases">
        <title>Whole genome shotgun sequence of Rugosimonospora africana NBRC 104875.</title>
        <authorList>
            <person name="Komaki H."/>
            <person name="Tamura T."/>
        </authorList>
    </citation>
    <scope>NUCLEOTIDE SEQUENCE</scope>
    <source>
        <strain evidence="1">NBRC 104875</strain>
    </source>
</reference>
<sequence length="266" mass="28749">MPVLETLYTGALIERARRQQWDQPCPTTLLVCLPPDARTVTTIGPEVRARLSGTVRTATAALDGAHFPVWATPNRIEQTLLVGLPSNPDRREPVSCAGGPVGLLDLRTTAQRVVRVAADDHEKWSRSVEGTGPAEPWWCFLDRHHADPDGYPLHRALAEFAAQPRTAAMLRHDATTAPTDQFGGNSYGPGLSALQTGAATYADYVAGVVTYGGGLLTLGGDLIVPSWTDVLVEQSLPERIAYHQQAQTYLATIDPRTVLVAVSCHR</sequence>
<dbReference type="AlphaFoldDB" id="A0A8J3VRH3"/>
<keyword evidence="2" id="KW-1185">Reference proteome</keyword>
<proteinExistence type="predicted"/>
<accession>A0A8J3VRH3</accession>
<protein>
    <submittedName>
        <fullName evidence="1">Uncharacterized protein</fullName>
    </submittedName>
</protein>
<dbReference type="RefSeq" id="WP_203919721.1">
    <property type="nucleotide sequence ID" value="NZ_BONZ01000039.1"/>
</dbReference>
<evidence type="ECO:0000313" key="1">
    <source>
        <dbReference type="EMBL" id="GIH16134.1"/>
    </source>
</evidence>
<dbReference type="Proteomes" id="UP000642748">
    <property type="component" value="Unassembled WGS sequence"/>
</dbReference>
<gene>
    <name evidence="1" type="ORF">Raf01_43060</name>
</gene>
<evidence type="ECO:0000313" key="2">
    <source>
        <dbReference type="Proteomes" id="UP000642748"/>
    </source>
</evidence>
<name>A0A8J3VRH3_9ACTN</name>
<dbReference type="EMBL" id="BONZ01000039">
    <property type="protein sequence ID" value="GIH16134.1"/>
    <property type="molecule type" value="Genomic_DNA"/>
</dbReference>
<comment type="caution">
    <text evidence="1">The sequence shown here is derived from an EMBL/GenBank/DDBJ whole genome shotgun (WGS) entry which is preliminary data.</text>
</comment>
<organism evidence="1 2">
    <name type="scientific">Rugosimonospora africana</name>
    <dbReference type="NCBI Taxonomy" id="556532"/>
    <lineage>
        <taxon>Bacteria</taxon>
        <taxon>Bacillati</taxon>
        <taxon>Actinomycetota</taxon>
        <taxon>Actinomycetes</taxon>
        <taxon>Micromonosporales</taxon>
        <taxon>Micromonosporaceae</taxon>
        <taxon>Rugosimonospora</taxon>
    </lineage>
</organism>